<comment type="caution">
    <text evidence="6">The sequence shown here is derived from an EMBL/GenBank/DDBJ whole genome shotgun (WGS) entry which is preliminary data.</text>
</comment>
<dbReference type="InterPro" id="IPR037525">
    <property type="entry name" value="Velvet_dom"/>
</dbReference>
<keyword evidence="7" id="KW-1185">Reference proteome</keyword>
<organism evidence="6 7">
    <name type="scientific">Coemansia thaxteri</name>
    <dbReference type="NCBI Taxonomy" id="2663907"/>
    <lineage>
        <taxon>Eukaryota</taxon>
        <taxon>Fungi</taxon>
        <taxon>Fungi incertae sedis</taxon>
        <taxon>Zoopagomycota</taxon>
        <taxon>Kickxellomycotina</taxon>
        <taxon>Kickxellomycetes</taxon>
        <taxon>Kickxellales</taxon>
        <taxon>Kickxellaceae</taxon>
        <taxon>Coemansia</taxon>
    </lineage>
</organism>
<evidence type="ECO:0000313" key="6">
    <source>
        <dbReference type="EMBL" id="KAJ2002492.1"/>
    </source>
</evidence>
<evidence type="ECO:0000313" key="7">
    <source>
        <dbReference type="Proteomes" id="UP001150907"/>
    </source>
</evidence>
<dbReference type="AlphaFoldDB" id="A0A9W8BCB6"/>
<dbReference type="InterPro" id="IPR021740">
    <property type="entry name" value="Velvet"/>
</dbReference>
<gene>
    <name evidence="6" type="ORF">H4R26_003574</name>
</gene>
<dbReference type="Pfam" id="PF11754">
    <property type="entry name" value="Velvet"/>
    <property type="match status" value="1"/>
</dbReference>
<dbReference type="InterPro" id="IPR038491">
    <property type="entry name" value="Velvet_dom_sf"/>
</dbReference>
<sequence length="465" mass="49820">MQAMLMDETGKTLIRQIKGHQATAMAGTMVSPLHTLRDMTLAQGAYFVFSDLSVRIEGSFRLRFELYEMEGESVLHRASTLSDVFSVYSPKRFPGMMESTPLSKLFAEQGLRIRIRTEAGTKKRGKKATANDGFGSAAKRARVLDDGSQHYTNGGIVFARHNVSISASPPVSSLACGTPARAAAVGATNPGLFIFQHDPFSVYRSESESMATDGQHQCYQPKDVFGLDESCYQRQVSNPHSSPGYDIKAHHATAELGHGHTLDISDIAAVALLDSLSGGNCISGVPKHMALPSVSNPNLSQLLTSTGNMGRTYPANIGLSHASAAQTYALPVRTGHISSLQELADSTQQHAANPFDSISAASFNMSAPYSNYRVTSARTAPDPMYLHSSLVGSATRIHPQLRADDSTGIALPHMTQRLYNSQIRTPSSASSAGCVSLGLAFSQPAPVNMLQPAGRQEDVWTGAFV</sequence>
<evidence type="ECO:0000256" key="4">
    <source>
        <dbReference type="ARBA" id="ARBA00023242"/>
    </source>
</evidence>
<accession>A0A9W8BCB6</accession>
<proteinExistence type="predicted"/>
<dbReference type="PANTHER" id="PTHR33572">
    <property type="entry name" value="SPORE DEVELOPMENT REGULATOR VOSA"/>
    <property type="match status" value="1"/>
</dbReference>
<dbReference type="GO" id="GO:0005634">
    <property type="term" value="C:nucleus"/>
    <property type="evidence" value="ECO:0007669"/>
    <property type="project" value="UniProtKB-SubCell"/>
</dbReference>
<comment type="subcellular location">
    <subcellularLocation>
        <location evidence="1">Nucleus</location>
    </subcellularLocation>
</comment>
<keyword evidence="3" id="KW-0804">Transcription</keyword>
<evidence type="ECO:0000256" key="2">
    <source>
        <dbReference type="ARBA" id="ARBA00023015"/>
    </source>
</evidence>
<dbReference type="Proteomes" id="UP001150907">
    <property type="component" value="Unassembled WGS sequence"/>
</dbReference>
<name>A0A9W8BCB6_9FUNG</name>
<reference evidence="6" key="1">
    <citation type="submission" date="2022-07" db="EMBL/GenBank/DDBJ databases">
        <title>Phylogenomic reconstructions and comparative analyses of Kickxellomycotina fungi.</title>
        <authorList>
            <person name="Reynolds N.K."/>
            <person name="Stajich J.E."/>
            <person name="Barry K."/>
            <person name="Grigoriev I.V."/>
            <person name="Crous P."/>
            <person name="Smith M.E."/>
        </authorList>
    </citation>
    <scope>NUCLEOTIDE SEQUENCE</scope>
    <source>
        <strain evidence="6">IMI 214461</strain>
    </source>
</reference>
<dbReference type="PROSITE" id="PS51821">
    <property type="entry name" value="VELVET"/>
    <property type="match status" value="1"/>
</dbReference>
<feature type="domain" description="Velvet" evidence="5">
    <location>
        <begin position="1"/>
        <end position="116"/>
    </location>
</feature>
<evidence type="ECO:0000256" key="3">
    <source>
        <dbReference type="ARBA" id="ARBA00023163"/>
    </source>
</evidence>
<evidence type="ECO:0000259" key="5">
    <source>
        <dbReference type="PROSITE" id="PS51821"/>
    </source>
</evidence>
<keyword evidence="2" id="KW-0805">Transcription regulation</keyword>
<keyword evidence="4" id="KW-0539">Nucleus</keyword>
<evidence type="ECO:0000256" key="1">
    <source>
        <dbReference type="ARBA" id="ARBA00004123"/>
    </source>
</evidence>
<dbReference type="EMBL" id="JANBQF010000296">
    <property type="protein sequence ID" value="KAJ2002492.1"/>
    <property type="molecule type" value="Genomic_DNA"/>
</dbReference>
<protein>
    <recommendedName>
        <fullName evidence="5">Velvet domain-containing protein</fullName>
    </recommendedName>
</protein>
<dbReference type="OrthoDB" id="5599552at2759"/>
<dbReference type="Gene3D" id="2.60.40.3960">
    <property type="entry name" value="Velvet domain"/>
    <property type="match status" value="1"/>
</dbReference>
<dbReference type="PANTHER" id="PTHR33572:SF18">
    <property type="entry name" value="SPORE DEVELOPMENT REGULATOR VOSA"/>
    <property type="match status" value="1"/>
</dbReference>